<dbReference type="InParanoid" id="A0A1C4UXS7"/>
<keyword evidence="1" id="KW-0472">Membrane</keyword>
<reference evidence="3" key="1">
    <citation type="submission" date="2016-06" db="EMBL/GenBank/DDBJ databases">
        <authorList>
            <person name="Varghese N."/>
            <person name="Submissions Spin"/>
        </authorList>
    </citation>
    <scope>NUCLEOTIDE SEQUENCE [LARGE SCALE GENOMIC DNA]</scope>
    <source>
        <strain evidence="3">DSM 43816</strain>
    </source>
</reference>
<accession>A0A1C4UXS7</accession>
<proteinExistence type="predicted"/>
<protein>
    <submittedName>
        <fullName evidence="2">Uncharacterized protein</fullName>
    </submittedName>
</protein>
<keyword evidence="3" id="KW-1185">Reference proteome</keyword>
<name>A0A1C4UXS7_MICEC</name>
<evidence type="ECO:0000313" key="3">
    <source>
        <dbReference type="Proteomes" id="UP000198253"/>
    </source>
</evidence>
<feature type="transmembrane region" description="Helical" evidence="1">
    <location>
        <begin position="28"/>
        <end position="47"/>
    </location>
</feature>
<evidence type="ECO:0000256" key="1">
    <source>
        <dbReference type="SAM" id="Phobius"/>
    </source>
</evidence>
<dbReference type="AlphaFoldDB" id="A0A1C4UXS7"/>
<keyword evidence="1" id="KW-1133">Transmembrane helix</keyword>
<keyword evidence="1" id="KW-0812">Transmembrane</keyword>
<feature type="transmembrane region" description="Helical" evidence="1">
    <location>
        <begin position="52"/>
        <end position="70"/>
    </location>
</feature>
<evidence type="ECO:0000313" key="2">
    <source>
        <dbReference type="EMBL" id="SCE76528.1"/>
    </source>
</evidence>
<organism evidence="2 3">
    <name type="scientific">Micromonospora echinospora</name>
    <name type="common">Micromonospora purpurea</name>
    <dbReference type="NCBI Taxonomy" id="1877"/>
    <lineage>
        <taxon>Bacteria</taxon>
        <taxon>Bacillati</taxon>
        <taxon>Actinomycetota</taxon>
        <taxon>Actinomycetes</taxon>
        <taxon>Micromonosporales</taxon>
        <taxon>Micromonosporaceae</taxon>
        <taxon>Micromonospora</taxon>
    </lineage>
</organism>
<feature type="transmembrane region" description="Helical" evidence="1">
    <location>
        <begin position="76"/>
        <end position="95"/>
    </location>
</feature>
<dbReference type="Proteomes" id="UP000198253">
    <property type="component" value="Chromosome I"/>
</dbReference>
<gene>
    <name evidence="2" type="ORF">GA0070618_0750</name>
</gene>
<sequence>MTLAAVVFLLAGLQAVLRMYDGLGGAGGVVVALIAAVIYLAIAFGLWKGNKIAWILAIIGGALALLSVFSGEWLSFVTGLVLLVLLLLPQSRQWFNRS</sequence>
<dbReference type="EMBL" id="LT607413">
    <property type="protein sequence ID" value="SCE76528.1"/>
    <property type="molecule type" value="Genomic_DNA"/>
</dbReference>